<evidence type="ECO:0000256" key="11">
    <source>
        <dbReference type="ARBA" id="ARBA00023136"/>
    </source>
</evidence>
<dbReference type="GO" id="GO:0006869">
    <property type="term" value="P:lipid transport"/>
    <property type="evidence" value="ECO:0007669"/>
    <property type="project" value="UniProtKB-KW"/>
</dbReference>
<comment type="subcellular location">
    <subcellularLocation>
        <location evidence="1">Membrane</location>
        <topology evidence="1">Single-pass membrane protein</topology>
    </subcellularLocation>
</comment>
<evidence type="ECO:0000313" key="16">
    <source>
        <dbReference type="EMBL" id="ETO11887.1"/>
    </source>
</evidence>
<keyword evidence="6" id="KW-0677">Repeat</keyword>
<evidence type="ECO:0000256" key="4">
    <source>
        <dbReference type="ARBA" id="ARBA00022692"/>
    </source>
</evidence>
<evidence type="ECO:0000256" key="6">
    <source>
        <dbReference type="ARBA" id="ARBA00022737"/>
    </source>
</evidence>
<evidence type="ECO:0000256" key="2">
    <source>
        <dbReference type="ARBA" id="ARBA00006996"/>
    </source>
</evidence>
<evidence type="ECO:0000256" key="8">
    <source>
        <dbReference type="ARBA" id="ARBA00022989"/>
    </source>
</evidence>
<dbReference type="GO" id="GO:0005783">
    <property type="term" value="C:endoplasmic reticulum"/>
    <property type="evidence" value="ECO:0007669"/>
    <property type="project" value="TreeGrafter"/>
</dbReference>
<accession>X6MES0</accession>
<dbReference type="SUPFAM" id="SSF49562">
    <property type="entry name" value="C2 domain (Calcium/lipid-binding domain, CaLB)"/>
    <property type="match status" value="2"/>
</dbReference>
<dbReference type="PROSITE" id="PS50004">
    <property type="entry name" value="C2"/>
    <property type="match status" value="2"/>
</dbReference>
<dbReference type="InterPro" id="IPR031468">
    <property type="entry name" value="SMP_LBD"/>
</dbReference>
<dbReference type="GO" id="GO:0046872">
    <property type="term" value="F:metal ion binding"/>
    <property type="evidence" value="ECO:0007669"/>
    <property type="project" value="UniProtKB-KW"/>
</dbReference>
<keyword evidence="7" id="KW-0106">Calcium</keyword>
<evidence type="ECO:0000313" key="17">
    <source>
        <dbReference type="Proteomes" id="UP000023152"/>
    </source>
</evidence>
<dbReference type="AlphaFoldDB" id="X6MES0"/>
<feature type="compositionally biased region" description="Polar residues" evidence="12">
    <location>
        <begin position="477"/>
        <end position="491"/>
    </location>
</feature>
<dbReference type="CDD" id="cd21677">
    <property type="entry name" value="SMP_SYT"/>
    <property type="match status" value="1"/>
</dbReference>
<keyword evidence="4 13" id="KW-0812">Transmembrane</keyword>
<dbReference type="SMART" id="SM00239">
    <property type="entry name" value="C2"/>
    <property type="match status" value="2"/>
</dbReference>
<dbReference type="Gene3D" id="2.60.40.150">
    <property type="entry name" value="C2 domain"/>
    <property type="match status" value="2"/>
</dbReference>
<proteinExistence type="inferred from homology"/>
<evidence type="ECO:0000256" key="12">
    <source>
        <dbReference type="SAM" id="MobiDB-lite"/>
    </source>
</evidence>
<keyword evidence="8 13" id="KW-1133">Transmembrane helix</keyword>
<gene>
    <name evidence="16" type="ORF">RFI_25489</name>
</gene>
<dbReference type="Proteomes" id="UP000023152">
    <property type="component" value="Unassembled WGS sequence"/>
</dbReference>
<dbReference type="EMBL" id="ASPP01021912">
    <property type="protein sequence ID" value="ETO11887.1"/>
    <property type="molecule type" value="Genomic_DNA"/>
</dbReference>
<feature type="domain" description="SMP-LTD" evidence="15">
    <location>
        <begin position="88"/>
        <end position="281"/>
    </location>
</feature>
<dbReference type="GO" id="GO:0008289">
    <property type="term" value="F:lipid binding"/>
    <property type="evidence" value="ECO:0007669"/>
    <property type="project" value="UniProtKB-KW"/>
</dbReference>
<dbReference type="InterPro" id="IPR000008">
    <property type="entry name" value="C2_dom"/>
</dbReference>
<dbReference type="Pfam" id="PF00168">
    <property type="entry name" value="C2"/>
    <property type="match status" value="2"/>
</dbReference>
<dbReference type="Pfam" id="PF17047">
    <property type="entry name" value="SMP_LBD"/>
    <property type="match status" value="1"/>
</dbReference>
<evidence type="ECO:0000256" key="7">
    <source>
        <dbReference type="ARBA" id="ARBA00022837"/>
    </source>
</evidence>
<keyword evidence="5" id="KW-0479">Metal-binding</keyword>
<organism evidence="16 17">
    <name type="scientific">Reticulomyxa filosa</name>
    <dbReference type="NCBI Taxonomy" id="46433"/>
    <lineage>
        <taxon>Eukaryota</taxon>
        <taxon>Sar</taxon>
        <taxon>Rhizaria</taxon>
        <taxon>Retaria</taxon>
        <taxon>Foraminifera</taxon>
        <taxon>Monothalamids</taxon>
        <taxon>Reticulomyxidae</taxon>
        <taxon>Reticulomyxa</taxon>
    </lineage>
</organism>
<evidence type="ECO:0000256" key="5">
    <source>
        <dbReference type="ARBA" id="ARBA00022723"/>
    </source>
</evidence>
<protein>
    <submittedName>
        <fullName evidence="16">Uncharacterized protein</fullName>
    </submittedName>
</protein>
<evidence type="ECO:0000256" key="10">
    <source>
        <dbReference type="ARBA" id="ARBA00023121"/>
    </source>
</evidence>
<comment type="caution">
    <text evidence="16">The sequence shown here is derived from an EMBL/GenBank/DDBJ whole genome shotgun (WGS) entry which is preliminary data.</text>
</comment>
<evidence type="ECO:0000256" key="9">
    <source>
        <dbReference type="ARBA" id="ARBA00023055"/>
    </source>
</evidence>
<dbReference type="PANTHER" id="PTHR10774">
    <property type="entry name" value="EXTENDED SYNAPTOTAGMIN-RELATED"/>
    <property type="match status" value="1"/>
</dbReference>
<dbReference type="PANTHER" id="PTHR10774:SF190">
    <property type="entry name" value="C2 CALCIUM_LIPID-BINDING ENDONUCLEASE_EXONUCLEASE_PHOSPHATASE-RELATED"/>
    <property type="match status" value="1"/>
</dbReference>
<keyword evidence="3" id="KW-0813">Transport</keyword>
<evidence type="ECO:0000259" key="14">
    <source>
        <dbReference type="PROSITE" id="PS50004"/>
    </source>
</evidence>
<keyword evidence="17" id="KW-1185">Reference proteome</keyword>
<name>X6MES0_RETFI</name>
<dbReference type="PROSITE" id="PS51847">
    <property type="entry name" value="SMP"/>
    <property type="match status" value="1"/>
</dbReference>
<evidence type="ECO:0000256" key="1">
    <source>
        <dbReference type="ARBA" id="ARBA00004167"/>
    </source>
</evidence>
<feature type="domain" description="C2" evidence="14">
    <location>
        <begin position="280"/>
        <end position="397"/>
    </location>
</feature>
<sequence length="707" mass="80791">MLKHINHTWDNSALLRIGIFVSIMYILGYWQAGFIYAALLGACILSSHYYLLEFDRKELENKFLRLDKNPKLVKSVMRSLPDWVKFPDWEKVKFLNNASDILWPYLKVSAEDAIRHNANPKLANYKPPFLSQLMLGTIDLGTMPPQFIAVKVKDVYDKEQSAKEVIFDIKFVFCGGKPCITISAGNRVVSVQAALKDIQIRGTLRITFSNLVYHFPFFDIVRITFIEKPVLDYQLSAIKVPLSGIPGFVPWLNVYNLLFSTIENLLDEYLAFPHEIIYPLTDEIATEISTQLQPLKGVLKVEIIEARNLMTKDVFGIPDTVCKLWIRSELKKTTKKKSNTVNPVWQEKFEFTVTDISTESLFVSVQSANCSTNDDPLGDVVISLRDIKADTIEQTWHSLQNVARGMVHISLQYEPFLLPESESEDVSTCSIFPDNNSLTKKKVQGRNNEKDVTNYLEETMSRPKGKTLSPEREREQSLSNTDKNQRYSVYPNSPTSKEKKIFFLTKTLHKVKTNIAVKNMVKRKSKEKSVQDLCGVLRVTQALYVFVAFIVLVVGARNLAAKDKNGSSDPYVTLKLGNNSEKQKTTIKENTLNPTWNEDFLFQVQTELLHDLELVVNIPVDFTTFQRPVQKWWKLEGVEQGELKLQIEFLTTNEAVLSSNNLNNTNDNRQIYSTEEANPSTFFRINKTCVIENIPNKIKSALKSSFC</sequence>
<dbReference type="PRINTS" id="PR00360">
    <property type="entry name" value="C2DOMAIN"/>
</dbReference>
<dbReference type="CDD" id="cd00030">
    <property type="entry name" value="C2"/>
    <property type="match status" value="1"/>
</dbReference>
<feature type="transmembrane region" description="Helical" evidence="13">
    <location>
        <begin position="12"/>
        <end position="28"/>
    </location>
</feature>
<feature type="region of interest" description="Disordered" evidence="12">
    <location>
        <begin position="458"/>
        <end position="491"/>
    </location>
</feature>
<keyword evidence="9" id="KW-0445">Lipid transport</keyword>
<dbReference type="InterPro" id="IPR039010">
    <property type="entry name" value="Synaptotagmin_SMP"/>
</dbReference>
<keyword evidence="11 13" id="KW-0472">Membrane</keyword>
<evidence type="ECO:0000256" key="3">
    <source>
        <dbReference type="ARBA" id="ARBA00022448"/>
    </source>
</evidence>
<comment type="similarity">
    <text evidence="2">Belongs to the synaptotagmin family.</text>
</comment>
<evidence type="ECO:0000256" key="13">
    <source>
        <dbReference type="SAM" id="Phobius"/>
    </source>
</evidence>
<dbReference type="OrthoDB" id="67700at2759"/>
<keyword evidence="10" id="KW-0446">Lipid-binding</keyword>
<evidence type="ECO:0000259" key="15">
    <source>
        <dbReference type="PROSITE" id="PS51847"/>
    </source>
</evidence>
<dbReference type="InterPro" id="IPR035892">
    <property type="entry name" value="C2_domain_sf"/>
</dbReference>
<dbReference type="GO" id="GO:0016020">
    <property type="term" value="C:membrane"/>
    <property type="evidence" value="ECO:0007669"/>
    <property type="project" value="UniProtKB-SubCell"/>
</dbReference>
<reference evidence="16 17" key="1">
    <citation type="journal article" date="2013" name="Curr. Biol.">
        <title>The Genome of the Foraminiferan Reticulomyxa filosa.</title>
        <authorList>
            <person name="Glockner G."/>
            <person name="Hulsmann N."/>
            <person name="Schleicher M."/>
            <person name="Noegel A.A."/>
            <person name="Eichinger L."/>
            <person name="Gallinger C."/>
            <person name="Pawlowski J."/>
            <person name="Sierra R."/>
            <person name="Euteneuer U."/>
            <person name="Pillet L."/>
            <person name="Moustafa A."/>
            <person name="Platzer M."/>
            <person name="Groth M."/>
            <person name="Szafranski K."/>
            <person name="Schliwa M."/>
        </authorList>
    </citation>
    <scope>NUCLEOTIDE SEQUENCE [LARGE SCALE GENOMIC DNA]</scope>
</reference>
<dbReference type="InterPro" id="IPR045050">
    <property type="entry name" value="Synaptotagmin_plant"/>
</dbReference>
<feature type="domain" description="C2" evidence="14">
    <location>
        <begin position="529"/>
        <end position="660"/>
    </location>
</feature>